<dbReference type="Pfam" id="PF02481">
    <property type="entry name" value="DNA_processg_A"/>
    <property type="match status" value="1"/>
</dbReference>
<evidence type="ECO:0000256" key="1">
    <source>
        <dbReference type="ARBA" id="ARBA00006525"/>
    </source>
</evidence>
<protein>
    <submittedName>
        <fullName evidence="4">DNA-protecting protein DprA</fullName>
    </submittedName>
</protein>
<dbReference type="Proteomes" id="UP000772812">
    <property type="component" value="Unassembled WGS sequence"/>
</dbReference>
<evidence type="ECO:0000313" key="4">
    <source>
        <dbReference type="EMBL" id="MBK3333024.1"/>
    </source>
</evidence>
<dbReference type="InterPro" id="IPR041614">
    <property type="entry name" value="DprA_WH"/>
</dbReference>
<dbReference type="Pfam" id="PF17782">
    <property type="entry name" value="WHD_DprA"/>
    <property type="match status" value="1"/>
</dbReference>
<dbReference type="PANTHER" id="PTHR43022">
    <property type="entry name" value="PROTEIN SMF"/>
    <property type="match status" value="1"/>
</dbReference>
<dbReference type="Gene3D" id="1.10.10.10">
    <property type="entry name" value="Winged helix-like DNA-binding domain superfamily/Winged helix DNA-binding domain"/>
    <property type="match status" value="1"/>
</dbReference>
<dbReference type="PANTHER" id="PTHR43022:SF1">
    <property type="entry name" value="PROTEIN SMF"/>
    <property type="match status" value="1"/>
</dbReference>
<accession>A0ABS1GJB6</accession>
<dbReference type="InterPro" id="IPR036388">
    <property type="entry name" value="WH-like_DNA-bd_sf"/>
</dbReference>
<keyword evidence="5" id="KW-1185">Reference proteome</keyword>
<reference evidence="4 5" key="1">
    <citation type="journal article" date="2021" name="Syst. Appl. Microbiol.">
        <title>Persephonella atlantica sp. nov.: How to adapt to physico-chemical gradients in high temperature hydrothermal habitats.</title>
        <authorList>
            <person name="Francois D.X."/>
            <person name="Godfroy A."/>
            <person name="Mathien C."/>
            <person name="Aube J."/>
            <person name="Cathalot C."/>
            <person name="Lesongeur F."/>
            <person name="L'Haridon S."/>
            <person name="Philippon X."/>
            <person name="Roussel E.G."/>
        </authorList>
    </citation>
    <scope>NUCLEOTIDE SEQUENCE [LARGE SCALE GENOMIC DNA]</scope>
    <source>
        <strain evidence="4 5">MO1340</strain>
    </source>
</reference>
<dbReference type="NCBIfam" id="TIGR00732">
    <property type="entry name" value="dprA"/>
    <property type="match status" value="1"/>
</dbReference>
<dbReference type="RefSeq" id="WP_200674419.1">
    <property type="nucleotide sequence ID" value="NZ_JAACYA010000002.1"/>
</dbReference>
<dbReference type="InterPro" id="IPR003488">
    <property type="entry name" value="DprA"/>
</dbReference>
<evidence type="ECO:0000313" key="5">
    <source>
        <dbReference type="Proteomes" id="UP000772812"/>
    </source>
</evidence>
<feature type="domain" description="DprA winged helix" evidence="3">
    <location>
        <begin position="296"/>
        <end position="343"/>
    </location>
</feature>
<comment type="similarity">
    <text evidence="1">Belongs to the DprA/Smf family.</text>
</comment>
<dbReference type="InterPro" id="IPR057666">
    <property type="entry name" value="DrpA_SLOG"/>
</dbReference>
<sequence length="353" mass="38754">MSIIDYIEISFIKGVGRKTIKKLQERFGSISYVLQNPEVVREQFGEKLFLLLKNRDTLLRDKALKELEKAEKVGAGYVTIEDDDYPPLLKEIPDPPPFLFFKGIASFKIPFISVVGSRKCSVYGKSIAVKVTEYLVENGIGVISGMASGIDAVVHSACLRKGGYTVGILGGGIDYIFPPENRGLYRNMEENGCLLSEFTVGTKPSKHTFPVRNRIIAGISYGTVVVEAGEKSGALITARLANDYGRVVFAVPSNINSSYGKGSNLLIKEGAVPVVELEDILENLPFLKNKKIKSEVNLSEIEKKIMNAVSHPVHIDMVAQITGIPVDKLSVILFEMEMKDLLTIDSGIVIKNV</sequence>
<evidence type="ECO:0000259" key="2">
    <source>
        <dbReference type="Pfam" id="PF02481"/>
    </source>
</evidence>
<feature type="domain" description="Smf/DprA SLOG" evidence="2">
    <location>
        <begin position="77"/>
        <end position="284"/>
    </location>
</feature>
<dbReference type="Gene3D" id="3.40.50.450">
    <property type="match status" value="1"/>
</dbReference>
<gene>
    <name evidence="4" type="primary">dprA</name>
    <name evidence="4" type="ORF">GWK41_08075</name>
</gene>
<dbReference type="SUPFAM" id="SSF102405">
    <property type="entry name" value="MCP/YpsA-like"/>
    <property type="match status" value="1"/>
</dbReference>
<organism evidence="4 5">
    <name type="scientific">Persephonella atlantica</name>
    <dbReference type="NCBI Taxonomy" id="2699429"/>
    <lineage>
        <taxon>Bacteria</taxon>
        <taxon>Pseudomonadati</taxon>
        <taxon>Aquificota</taxon>
        <taxon>Aquificia</taxon>
        <taxon>Aquificales</taxon>
        <taxon>Hydrogenothermaceae</taxon>
        <taxon>Persephonella</taxon>
    </lineage>
</organism>
<proteinExistence type="inferred from homology"/>
<comment type="caution">
    <text evidence="4">The sequence shown here is derived from an EMBL/GenBank/DDBJ whole genome shotgun (WGS) entry which is preliminary data.</text>
</comment>
<name>A0ABS1GJB6_9AQUI</name>
<evidence type="ECO:0000259" key="3">
    <source>
        <dbReference type="Pfam" id="PF17782"/>
    </source>
</evidence>
<dbReference type="EMBL" id="JAACYA010000002">
    <property type="protein sequence ID" value="MBK3333024.1"/>
    <property type="molecule type" value="Genomic_DNA"/>
</dbReference>